<keyword evidence="4" id="KW-1185">Reference proteome</keyword>
<evidence type="ECO:0000313" key="4">
    <source>
        <dbReference type="Proteomes" id="UP000051886"/>
    </source>
</evidence>
<dbReference type="Proteomes" id="UP000051886">
    <property type="component" value="Unassembled WGS sequence"/>
</dbReference>
<dbReference type="OrthoDB" id="2329966at2"/>
<reference evidence="3 4" key="1">
    <citation type="journal article" date="2015" name="Genome Announc.">
        <title>Expanding the biotechnology potential of lactobacilli through comparative genomics of 213 strains and associated genera.</title>
        <authorList>
            <person name="Sun Z."/>
            <person name="Harris H.M."/>
            <person name="McCann A."/>
            <person name="Guo C."/>
            <person name="Argimon S."/>
            <person name="Zhang W."/>
            <person name="Yang X."/>
            <person name="Jeffery I.B."/>
            <person name="Cooney J.C."/>
            <person name="Kagawa T.F."/>
            <person name="Liu W."/>
            <person name="Song Y."/>
            <person name="Salvetti E."/>
            <person name="Wrobel A."/>
            <person name="Rasinkangas P."/>
            <person name="Parkhill J."/>
            <person name="Rea M.C."/>
            <person name="O'Sullivan O."/>
            <person name="Ritari J."/>
            <person name="Douillard F.P."/>
            <person name="Paul Ross R."/>
            <person name="Yang R."/>
            <person name="Briner A.E."/>
            <person name="Felis G.E."/>
            <person name="de Vos W.M."/>
            <person name="Barrangou R."/>
            <person name="Klaenhammer T.R."/>
            <person name="Caufield P.W."/>
            <person name="Cui Y."/>
            <person name="Zhang H."/>
            <person name="O'Toole P.W."/>
        </authorList>
    </citation>
    <scope>NUCLEOTIDE SEQUENCE [LARGE SCALE GENOMIC DNA]</scope>
    <source>
        <strain evidence="3 4">NBRC 103219</strain>
    </source>
</reference>
<feature type="compositionally biased region" description="Polar residues" evidence="1">
    <location>
        <begin position="225"/>
        <end position="243"/>
    </location>
</feature>
<feature type="compositionally biased region" description="Basic and acidic residues" evidence="1">
    <location>
        <begin position="45"/>
        <end position="63"/>
    </location>
</feature>
<feature type="compositionally biased region" description="Low complexity" evidence="1">
    <location>
        <begin position="85"/>
        <end position="173"/>
    </location>
</feature>
<evidence type="ECO:0000313" key="3">
    <source>
        <dbReference type="EMBL" id="KRO02679.1"/>
    </source>
</evidence>
<dbReference type="RefSeq" id="WP_017868084.1">
    <property type="nucleotide sequence ID" value="NZ_BJYB01000001.1"/>
</dbReference>
<keyword evidence="2" id="KW-0812">Transmembrane</keyword>
<name>A0A0R2LN04_9LACO</name>
<feature type="compositionally biased region" description="Polar residues" evidence="1">
    <location>
        <begin position="34"/>
        <end position="43"/>
    </location>
</feature>
<keyword evidence="2" id="KW-0472">Membrane</keyword>
<feature type="region of interest" description="Disordered" evidence="1">
    <location>
        <begin position="34"/>
        <end position="209"/>
    </location>
</feature>
<accession>A0A0R2LN04</accession>
<dbReference type="EMBL" id="JQCN01000001">
    <property type="protein sequence ID" value="KRO02679.1"/>
    <property type="molecule type" value="Genomic_DNA"/>
</dbReference>
<evidence type="ECO:0000256" key="2">
    <source>
        <dbReference type="SAM" id="Phobius"/>
    </source>
</evidence>
<evidence type="ECO:0000256" key="1">
    <source>
        <dbReference type="SAM" id="MobiDB-lite"/>
    </source>
</evidence>
<organism evidence="3 4">
    <name type="scientific">Ligilactobacillus pobuzihii</name>
    <dbReference type="NCBI Taxonomy" id="449659"/>
    <lineage>
        <taxon>Bacteria</taxon>
        <taxon>Bacillati</taxon>
        <taxon>Bacillota</taxon>
        <taxon>Bacilli</taxon>
        <taxon>Lactobacillales</taxon>
        <taxon>Lactobacillaceae</taxon>
        <taxon>Ligilactobacillus</taxon>
    </lineage>
</organism>
<dbReference type="AlphaFoldDB" id="A0A0R2LN04"/>
<proteinExistence type="predicted"/>
<gene>
    <name evidence="3" type="ORF">IV66_GL000103</name>
</gene>
<keyword evidence="2" id="KW-1133">Transmembrane helix</keyword>
<feature type="region of interest" description="Disordered" evidence="1">
    <location>
        <begin position="224"/>
        <end position="243"/>
    </location>
</feature>
<feature type="compositionally biased region" description="Basic and acidic residues" evidence="1">
    <location>
        <begin position="174"/>
        <end position="183"/>
    </location>
</feature>
<protein>
    <submittedName>
        <fullName evidence="3">Uncharacterized protein</fullName>
    </submittedName>
</protein>
<dbReference type="PATRIC" id="fig|449659.4.peg.103"/>
<sequence length="313" mass="32965">MVKYKPASIKFYTCLSCIGILIGLTVVAPKVDASQSNASNVTSEKVARAQTKQENEASDHDSSSLETISSKFEETKSSSDDQDSDMPSSSSDSSTSSDSSSESSSSSASSEESSSSSSSSESSSSSSSQSSSSSPASSEDNSSTESDNITPPANSSSGDGSPSSSADSIVDASTRSDDNDEQKSQASSSKVSSNSDQASSVSQKDEVRKITDTYSKAQVLAARNVRSSNDSSSGDNIKGNDQANTNVVDFTNATTAYAPPSSTVLKDDSHFTLNSFLYFAAVFVIILIYTLYGEIQDSRKYKIEDYSKKNRKK</sequence>
<feature type="transmembrane region" description="Helical" evidence="2">
    <location>
        <begin position="271"/>
        <end position="292"/>
    </location>
</feature>
<comment type="caution">
    <text evidence="3">The sequence shown here is derived from an EMBL/GenBank/DDBJ whole genome shotgun (WGS) entry which is preliminary data.</text>
</comment>
<feature type="compositionally biased region" description="Low complexity" evidence="1">
    <location>
        <begin position="184"/>
        <end position="202"/>
    </location>
</feature>